<reference evidence="1 2" key="1">
    <citation type="submission" date="2019-01" db="EMBL/GenBank/DDBJ databases">
        <title>Intercellular communication is required for trap formation in the nematode-trapping fungus Duddingtonia flagrans.</title>
        <authorList>
            <person name="Youssar L."/>
            <person name="Wernet V."/>
            <person name="Hensel N."/>
            <person name="Hildebrandt H.-G."/>
            <person name="Fischer R."/>
        </authorList>
    </citation>
    <scope>NUCLEOTIDE SEQUENCE [LARGE SCALE GENOMIC DNA]</scope>
    <source>
        <strain evidence="1 2">CBS H-5679</strain>
    </source>
</reference>
<proteinExistence type="predicted"/>
<dbReference type="RefSeq" id="XP_067492750.1">
    <property type="nucleotide sequence ID" value="XM_067630069.1"/>
</dbReference>
<keyword evidence="2" id="KW-1185">Reference proteome</keyword>
<gene>
    <name evidence="1" type="ORF">DFL_001449</name>
</gene>
<dbReference type="Proteomes" id="UP000283090">
    <property type="component" value="Unassembled WGS sequence"/>
</dbReference>
<sequence length="71" mass="8042">MFTIFESAPKSKSYPTFTASLHQYTSNTPPPQDSKPRLVVLRIANSDDAEETIRSPLIYVGTLYNLFVRGY</sequence>
<organism evidence="1 2">
    <name type="scientific">Arthrobotrys flagrans</name>
    <name type="common">Nematode-trapping fungus</name>
    <name type="synonym">Trichothecium flagrans</name>
    <dbReference type="NCBI Taxonomy" id="97331"/>
    <lineage>
        <taxon>Eukaryota</taxon>
        <taxon>Fungi</taxon>
        <taxon>Dikarya</taxon>
        <taxon>Ascomycota</taxon>
        <taxon>Pezizomycotina</taxon>
        <taxon>Orbiliomycetes</taxon>
        <taxon>Orbiliales</taxon>
        <taxon>Orbiliaceae</taxon>
        <taxon>Arthrobotrys</taxon>
    </lineage>
</organism>
<evidence type="ECO:0000313" key="2">
    <source>
        <dbReference type="Proteomes" id="UP000283090"/>
    </source>
</evidence>
<dbReference type="GeneID" id="93583760"/>
<dbReference type="EMBL" id="SAEB01000003">
    <property type="protein sequence ID" value="RVD87206.1"/>
    <property type="molecule type" value="Genomic_DNA"/>
</dbReference>
<protein>
    <submittedName>
        <fullName evidence="1">Uncharacterized protein</fullName>
    </submittedName>
</protein>
<name>A0A437A7X8_ARTFL</name>
<dbReference type="AlphaFoldDB" id="A0A437A7X8"/>
<comment type="caution">
    <text evidence="1">The sequence shown here is derived from an EMBL/GenBank/DDBJ whole genome shotgun (WGS) entry which is preliminary data.</text>
</comment>
<dbReference type="VEuPathDB" id="FungiDB:DFL_001449"/>
<evidence type="ECO:0000313" key="1">
    <source>
        <dbReference type="EMBL" id="RVD87206.1"/>
    </source>
</evidence>
<accession>A0A437A7X8</accession>